<dbReference type="GO" id="GO:0004512">
    <property type="term" value="F:inositol-3-phosphate synthase activity"/>
    <property type="evidence" value="ECO:0007669"/>
    <property type="project" value="UniProtKB-EC"/>
</dbReference>
<reference evidence="3 4" key="2">
    <citation type="journal article" date="2012" name="Stand. Genomic Sci.">
        <title>Complete genome sequence of the aquatic bacterium Runella slithyformis type strain (LSU 4(T)).</title>
        <authorList>
            <person name="Copeland A."/>
            <person name="Zhang X."/>
            <person name="Misra M."/>
            <person name="Lapidus A."/>
            <person name="Nolan M."/>
            <person name="Lucas S."/>
            <person name="Deshpande S."/>
            <person name="Cheng J.F."/>
            <person name="Tapia R."/>
            <person name="Goodwin L.A."/>
            <person name="Pitluck S."/>
            <person name="Liolios K."/>
            <person name="Pagani I."/>
            <person name="Ivanova N."/>
            <person name="Mikhailova N."/>
            <person name="Pati A."/>
            <person name="Chen A."/>
            <person name="Palaniappan K."/>
            <person name="Land M."/>
            <person name="Hauser L."/>
            <person name="Pan C."/>
            <person name="Jeffries C.D."/>
            <person name="Detter J.C."/>
            <person name="Brambilla E.M."/>
            <person name="Rohde M."/>
            <person name="Djao O.D."/>
            <person name="Goker M."/>
            <person name="Sikorski J."/>
            <person name="Tindall B.J."/>
            <person name="Woyke T."/>
            <person name="Bristow J."/>
            <person name="Eisen J.A."/>
            <person name="Markowitz V."/>
            <person name="Hugenholtz P."/>
            <person name="Kyrpides N.C."/>
            <person name="Klenk H.P."/>
            <person name="Mavromatis K."/>
        </authorList>
    </citation>
    <scope>NUCLEOTIDE SEQUENCE [LARGE SCALE GENOMIC DNA]</scope>
    <source>
        <strain evidence="4">ATCC 29530 / DSM 19594 / LMG 11500 / NCIMB 11436 / LSU 4</strain>
    </source>
</reference>
<dbReference type="Gene3D" id="3.30.360.10">
    <property type="entry name" value="Dihydrodipicolinate Reductase, domain 2"/>
    <property type="match status" value="1"/>
</dbReference>
<dbReference type="KEGG" id="rsi:Runsl_5720"/>
<dbReference type="PIRSF" id="PIRSF015578">
    <property type="entry name" value="Myoinos-ppht_syn"/>
    <property type="match status" value="1"/>
</dbReference>
<dbReference type="Pfam" id="PF01658">
    <property type="entry name" value="Inos-1-P_synth"/>
    <property type="match status" value="1"/>
</dbReference>
<comment type="similarity">
    <text evidence="1">Belongs to the myo-inositol 1-phosphate synthase family.</text>
</comment>
<evidence type="ECO:0000259" key="2">
    <source>
        <dbReference type="Pfam" id="PF01658"/>
    </source>
</evidence>
<name>A0A7U3ZRG5_RUNSL</name>
<dbReference type="EC" id="5.5.1.4" evidence="3"/>
<dbReference type="AlphaFoldDB" id="A0A7U3ZRG5"/>
<proteinExistence type="inferred from homology"/>
<accession>A0A7U3ZRG5</accession>
<dbReference type="GO" id="GO:0008654">
    <property type="term" value="P:phospholipid biosynthetic process"/>
    <property type="evidence" value="ECO:0007669"/>
    <property type="project" value="InterPro"/>
</dbReference>
<protein>
    <submittedName>
        <fullName evidence="3">Inositol-3-phosphate synthase</fullName>
        <ecNumber evidence="3">5.5.1.4</ecNumber>
    </submittedName>
</protein>
<dbReference type="InterPro" id="IPR036291">
    <property type="entry name" value="NAD(P)-bd_dom_sf"/>
</dbReference>
<dbReference type="SUPFAM" id="SSF51735">
    <property type="entry name" value="NAD(P)-binding Rossmann-fold domains"/>
    <property type="match status" value="1"/>
</dbReference>
<keyword evidence="3" id="KW-0614">Plasmid</keyword>
<dbReference type="RefSeq" id="WP_013921676.1">
    <property type="nucleotide sequence ID" value="NC_015693.1"/>
</dbReference>
<reference evidence="4" key="1">
    <citation type="submission" date="2011-06" db="EMBL/GenBank/DDBJ databases">
        <title>The complete genome of plasmid 1 of Runella slithyformis DSM 19594.</title>
        <authorList>
            <consortium name="US DOE Joint Genome Institute (JGI-PGF)"/>
            <person name="Lucas S."/>
            <person name="Han J."/>
            <person name="Lapidus A."/>
            <person name="Bruce D."/>
            <person name="Goodwin L."/>
            <person name="Pitluck S."/>
            <person name="Peters L."/>
            <person name="Kyrpides N."/>
            <person name="Mavromatis K."/>
            <person name="Ivanova N."/>
            <person name="Ovchinnikova G."/>
            <person name="Zhang X."/>
            <person name="Misra M."/>
            <person name="Detter J.C."/>
            <person name="Tapia R."/>
            <person name="Han C."/>
            <person name="Land M."/>
            <person name="Hauser L."/>
            <person name="Markowitz V."/>
            <person name="Cheng J.-F."/>
            <person name="Hugenholtz P."/>
            <person name="Woyke T."/>
            <person name="Wu D."/>
            <person name="Tindall B."/>
            <person name="Faehrich R."/>
            <person name="Brambilla E."/>
            <person name="Klenk H.-P."/>
            <person name="Eisen J.A."/>
        </authorList>
    </citation>
    <scope>NUCLEOTIDE SEQUENCE [LARGE SCALE GENOMIC DNA]</scope>
    <source>
        <strain evidence="4">ATCC 29530 / DSM 19594 / LMG 11500 / NCIMB 11436 / LSU 4</strain>
        <plasmid evidence="4">pRUNSL01</plasmid>
    </source>
</reference>
<dbReference type="PANTHER" id="PTHR11510">
    <property type="entry name" value="MYO-INOSITOL-1 PHOSPHATE SYNTHASE"/>
    <property type="match status" value="1"/>
</dbReference>
<evidence type="ECO:0000313" key="4">
    <source>
        <dbReference type="Proteomes" id="UP000000493"/>
    </source>
</evidence>
<gene>
    <name evidence="3" type="ordered locus">Runsl_5720</name>
</gene>
<dbReference type="Pfam" id="PF07994">
    <property type="entry name" value="NAD_binding_5"/>
    <property type="match status" value="1"/>
</dbReference>
<dbReference type="EMBL" id="CP002860">
    <property type="protein sequence ID" value="AEI52005.1"/>
    <property type="molecule type" value="Genomic_DNA"/>
</dbReference>
<evidence type="ECO:0000256" key="1">
    <source>
        <dbReference type="ARBA" id="ARBA00010813"/>
    </source>
</evidence>
<dbReference type="SUPFAM" id="SSF55347">
    <property type="entry name" value="Glyceraldehyde-3-phosphate dehydrogenase-like, C-terminal domain"/>
    <property type="match status" value="1"/>
</dbReference>
<dbReference type="InterPro" id="IPR002587">
    <property type="entry name" value="Myo-inos-1-P_Synthase"/>
</dbReference>
<keyword evidence="3" id="KW-0413">Isomerase</keyword>
<sequence length="445" mass="49755">MQNSRTISAPTGKLGVLLPGMGAVATTFAAGVIASRKGLAHPTGSLTQTANIRLGKRTEHRSPKIRDFVPLASLDQLVFGGWDIYSDNMYQAALKAGVLERSMVESIREELENITPMKAVFDKRYAKNLEGENVKTHSEKWALIEELLTDIENFKNTNGCDRLVMVWCGSTEIYHEAQEVHSSLAKFEEGLRTNDPDIAPSMMYAYAALKSGVPFAMGAPNLCLDIPALEELALLTNTPIAGKDFKTGQTLMKTIVAPGLRARALGVRGWFSTNILGNRDGLVLDAPENFKTKEVSKGNVLDGILNGEQNPELWGDIHHKVRIEYYPPLGDNKEGWDNIDIFGWMGYQMQIKINFLCRDSILAAPIVLDLALFLDLAKRAELAGIQEWLSFYWKAPQTLPELEPIHDLFKQLEKLENTLRYLMGEELITNLGMDYYQSVEEDIRY</sequence>
<dbReference type="InterPro" id="IPR013021">
    <property type="entry name" value="Myo-inos-1-P_Synthase_GAPDH"/>
</dbReference>
<dbReference type="GO" id="GO:0006021">
    <property type="term" value="P:inositol biosynthetic process"/>
    <property type="evidence" value="ECO:0007669"/>
    <property type="project" value="InterPro"/>
</dbReference>
<keyword evidence="4" id="KW-1185">Reference proteome</keyword>
<geneLocation type="plasmid" evidence="3 4">
    <name>pRUNSL01</name>
</geneLocation>
<evidence type="ECO:0000313" key="3">
    <source>
        <dbReference type="EMBL" id="AEI52005.1"/>
    </source>
</evidence>
<dbReference type="Gene3D" id="3.40.50.720">
    <property type="entry name" value="NAD(P)-binding Rossmann-like Domain"/>
    <property type="match status" value="1"/>
</dbReference>
<feature type="domain" description="Myo-inositol-1-phosphate synthase GAPDH-like" evidence="2">
    <location>
        <begin position="248"/>
        <end position="360"/>
    </location>
</feature>
<organism evidence="3 4">
    <name type="scientific">Runella slithyformis (strain ATCC 29530 / DSM 19594 / LMG 11500 / NCIMB 11436 / LSU 4)</name>
    <dbReference type="NCBI Taxonomy" id="761193"/>
    <lineage>
        <taxon>Bacteria</taxon>
        <taxon>Pseudomonadati</taxon>
        <taxon>Bacteroidota</taxon>
        <taxon>Cytophagia</taxon>
        <taxon>Cytophagales</taxon>
        <taxon>Spirosomataceae</taxon>
        <taxon>Runella</taxon>
    </lineage>
</organism>
<dbReference type="Proteomes" id="UP000000493">
    <property type="component" value="Plasmid pRUNSL01"/>
</dbReference>